<dbReference type="EMBL" id="JAVIIS010000034">
    <property type="protein sequence ID" value="MDX8442176.1"/>
    <property type="molecule type" value="Genomic_DNA"/>
</dbReference>
<dbReference type="GO" id="GO:0016874">
    <property type="term" value="F:ligase activity"/>
    <property type="evidence" value="ECO:0007669"/>
    <property type="project" value="UniProtKB-KW"/>
</dbReference>
<dbReference type="PANTHER" id="PTHR37422:SF13">
    <property type="entry name" value="LIPOPOLYSACCHARIDE BIOSYNTHESIS PROTEIN PA4999-RELATED"/>
    <property type="match status" value="1"/>
</dbReference>
<evidence type="ECO:0000256" key="5">
    <source>
        <dbReference type="SAM" id="Phobius"/>
    </source>
</evidence>
<dbReference type="Proteomes" id="UP001272097">
    <property type="component" value="Unassembled WGS sequence"/>
</dbReference>
<protein>
    <submittedName>
        <fullName evidence="7">O-antigen ligase family protein</fullName>
    </submittedName>
</protein>
<feature type="transmembrane region" description="Helical" evidence="5">
    <location>
        <begin position="202"/>
        <end position="221"/>
    </location>
</feature>
<keyword evidence="7" id="KW-0436">Ligase</keyword>
<accession>A0ABU4X361</accession>
<sequence length="426" mass="45200">MLQATILLLIVSIWFPGAARIGGTDGSLSFLLALFCAVVSVTCYGDIARRLHRTEAVLVTAVLTTAALIIVFSLLSMLYAGNPIRTFRAVFAQIFAFAIIPAVAAISARPKGSEAIDRIVTVMIIMSVVTSCLVSIGLGDARFADRSEGYFKHSNQLGIALSAGLPLVAAMLVASRRYRILLLGCLLVVLLGLVKSGSKTNFVVGVAGLGVFFGLYSVYLVRRRQAPVSILAGVAIAPVLLGTSLLALRSLNPRAYELLSTQASGGETHSMISRSRLWSISIDLGLAHPFIGVGAGQTVGDIAPHSHNLFIDYFRTLGVPGVALITIIVVLVTAYLIGAVLSALSGDDASEESRKTNVMVLGSAVAVLNYIVANQMSDSFGPSTAPFFWLPLALLMFYRGVQRSTQAEQGENKAPSFSAVLQVFEY</sequence>
<evidence type="ECO:0000259" key="6">
    <source>
        <dbReference type="Pfam" id="PF04932"/>
    </source>
</evidence>
<feature type="transmembrane region" description="Helical" evidence="5">
    <location>
        <begin position="379"/>
        <end position="398"/>
    </location>
</feature>
<evidence type="ECO:0000256" key="4">
    <source>
        <dbReference type="ARBA" id="ARBA00023136"/>
    </source>
</evidence>
<feature type="transmembrane region" description="Helical" evidence="5">
    <location>
        <begin position="180"/>
        <end position="196"/>
    </location>
</feature>
<dbReference type="RefSeq" id="WP_320216166.1">
    <property type="nucleotide sequence ID" value="NZ_JAVIIS010000034.1"/>
</dbReference>
<evidence type="ECO:0000256" key="3">
    <source>
        <dbReference type="ARBA" id="ARBA00022989"/>
    </source>
</evidence>
<feature type="transmembrane region" description="Helical" evidence="5">
    <location>
        <begin position="57"/>
        <end position="80"/>
    </location>
</feature>
<evidence type="ECO:0000256" key="2">
    <source>
        <dbReference type="ARBA" id="ARBA00022692"/>
    </source>
</evidence>
<organism evidence="7 8">
    <name type="scientific">Mesorhizobium australafricanum</name>
    <dbReference type="NCBI Taxonomy" id="3072311"/>
    <lineage>
        <taxon>Bacteria</taxon>
        <taxon>Pseudomonadati</taxon>
        <taxon>Pseudomonadota</taxon>
        <taxon>Alphaproteobacteria</taxon>
        <taxon>Hyphomicrobiales</taxon>
        <taxon>Phyllobacteriaceae</taxon>
        <taxon>Mesorhizobium</taxon>
    </lineage>
</organism>
<keyword evidence="3 5" id="KW-1133">Transmembrane helix</keyword>
<reference evidence="7 8" key="1">
    <citation type="submission" date="2023-08" db="EMBL/GenBank/DDBJ databases">
        <title>Implementing the SeqCode for naming new Mesorhizobium species isolated from Vachellia karroo root nodules.</title>
        <authorList>
            <person name="Van Lill M."/>
        </authorList>
    </citation>
    <scope>NUCLEOTIDE SEQUENCE [LARGE SCALE GENOMIC DNA]</scope>
    <source>
        <strain evidence="7 8">VK3E</strain>
    </source>
</reference>
<evidence type="ECO:0000313" key="7">
    <source>
        <dbReference type="EMBL" id="MDX8442176.1"/>
    </source>
</evidence>
<dbReference type="InterPro" id="IPR007016">
    <property type="entry name" value="O-antigen_ligase-rel_domated"/>
</dbReference>
<proteinExistence type="predicted"/>
<gene>
    <name evidence="7" type="ORF">RFM51_21545</name>
</gene>
<keyword evidence="8" id="KW-1185">Reference proteome</keyword>
<feature type="transmembrane region" description="Helical" evidence="5">
    <location>
        <begin position="228"/>
        <end position="248"/>
    </location>
</feature>
<feature type="transmembrane region" description="Helical" evidence="5">
    <location>
        <begin position="86"/>
        <end position="107"/>
    </location>
</feature>
<feature type="transmembrane region" description="Helical" evidence="5">
    <location>
        <begin position="119"/>
        <end position="137"/>
    </location>
</feature>
<feature type="domain" description="O-antigen ligase-related" evidence="6">
    <location>
        <begin position="186"/>
        <end position="325"/>
    </location>
</feature>
<keyword evidence="2 5" id="KW-0812">Transmembrane</keyword>
<comment type="subcellular location">
    <subcellularLocation>
        <location evidence="1">Membrane</location>
        <topology evidence="1">Multi-pass membrane protein</topology>
    </subcellularLocation>
</comment>
<feature type="transmembrane region" description="Helical" evidence="5">
    <location>
        <begin position="29"/>
        <end position="45"/>
    </location>
</feature>
<comment type="caution">
    <text evidence="7">The sequence shown here is derived from an EMBL/GenBank/DDBJ whole genome shotgun (WGS) entry which is preliminary data.</text>
</comment>
<feature type="transmembrane region" description="Helical" evidence="5">
    <location>
        <begin position="322"/>
        <end position="344"/>
    </location>
</feature>
<keyword evidence="4 5" id="KW-0472">Membrane</keyword>
<dbReference type="Pfam" id="PF04932">
    <property type="entry name" value="Wzy_C"/>
    <property type="match status" value="1"/>
</dbReference>
<evidence type="ECO:0000313" key="8">
    <source>
        <dbReference type="Proteomes" id="UP001272097"/>
    </source>
</evidence>
<dbReference type="InterPro" id="IPR051533">
    <property type="entry name" value="WaaL-like"/>
</dbReference>
<evidence type="ECO:0000256" key="1">
    <source>
        <dbReference type="ARBA" id="ARBA00004141"/>
    </source>
</evidence>
<feature type="transmembrane region" description="Helical" evidence="5">
    <location>
        <begin position="356"/>
        <end position="373"/>
    </location>
</feature>
<dbReference type="PANTHER" id="PTHR37422">
    <property type="entry name" value="TEICHURONIC ACID BIOSYNTHESIS PROTEIN TUAE"/>
    <property type="match status" value="1"/>
</dbReference>
<name>A0ABU4X361_9HYPH</name>
<feature type="transmembrane region" description="Helical" evidence="5">
    <location>
        <begin position="157"/>
        <end position="173"/>
    </location>
</feature>